<dbReference type="Proteomes" id="UP001500021">
    <property type="component" value="Unassembled WGS sequence"/>
</dbReference>
<accession>A0ABN1L8B5</accession>
<proteinExistence type="predicted"/>
<evidence type="ECO:0000313" key="1">
    <source>
        <dbReference type="EMBL" id="GAA0819477.1"/>
    </source>
</evidence>
<comment type="caution">
    <text evidence="1">The sequence shown here is derived from an EMBL/GenBank/DDBJ whole genome shotgun (WGS) entry which is preliminary data.</text>
</comment>
<sequence>MSNIGSVQYSKGNKVGELKAVWIHSDYGNGTGSATGSQSATFEGKYEIEYFDCNGLSLTVLNLEIIKNAQRYDLSWSKNGVVTSIGIGVVNSGVLSAGYYDV</sequence>
<reference evidence="1 2" key="1">
    <citation type="journal article" date="2019" name="Int. J. Syst. Evol. Microbiol.">
        <title>The Global Catalogue of Microorganisms (GCM) 10K type strain sequencing project: providing services to taxonomists for standard genome sequencing and annotation.</title>
        <authorList>
            <consortium name="The Broad Institute Genomics Platform"/>
            <consortium name="The Broad Institute Genome Sequencing Center for Infectious Disease"/>
            <person name="Wu L."/>
            <person name="Ma J."/>
        </authorList>
    </citation>
    <scope>NUCLEOTIDE SEQUENCE [LARGE SCALE GENOMIC DNA]</scope>
    <source>
        <strain evidence="1 2">JCM 15608</strain>
    </source>
</reference>
<dbReference type="RefSeq" id="WP_215978906.1">
    <property type="nucleotide sequence ID" value="NZ_BAAAFA010000008.1"/>
</dbReference>
<gene>
    <name evidence="1" type="ORF">GCM10009111_23520</name>
</gene>
<dbReference type="EMBL" id="BAAAFA010000008">
    <property type="protein sequence ID" value="GAA0819477.1"/>
    <property type="molecule type" value="Genomic_DNA"/>
</dbReference>
<name>A0ABN1L8B5_9GAMM</name>
<organism evidence="1 2">
    <name type="scientific">Colwellia asteriadis</name>
    <dbReference type="NCBI Taxonomy" id="517723"/>
    <lineage>
        <taxon>Bacteria</taxon>
        <taxon>Pseudomonadati</taxon>
        <taxon>Pseudomonadota</taxon>
        <taxon>Gammaproteobacteria</taxon>
        <taxon>Alteromonadales</taxon>
        <taxon>Colwelliaceae</taxon>
        <taxon>Colwellia</taxon>
    </lineage>
</organism>
<keyword evidence="2" id="KW-1185">Reference proteome</keyword>
<evidence type="ECO:0000313" key="2">
    <source>
        <dbReference type="Proteomes" id="UP001500021"/>
    </source>
</evidence>
<protein>
    <submittedName>
        <fullName evidence="1">Uncharacterized protein</fullName>
    </submittedName>
</protein>